<comment type="caution">
    <text evidence="2">The sequence shown here is derived from an EMBL/GenBank/DDBJ whole genome shotgun (WGS) entry which is preliminary data.</text>
</comment>
<evidence type="ECO:0000256" key="1">
    <source>
        <dbReference type="SAM" id="MobiDB-lite"/>
    </source>
</evidence>
<dbReference type="EMBL" id="VSSQ01061962">
    <property type="protein sequence ID" value="MPN15244.1"/>
    <property type="molecule type" value="Genomic_DNA"/>
</dbReference>
<evidence type="ECO:0000313" key="2">
    <source>
        <dbReference type="EMBL" id="MPN15244.1"/>
    </source>
</evidence>
<accession>A0A645FT23</accession>
<dbReference type="AlphaFoldDB" id="A0A645FT23"/>
<protein>
    <submittedName>
        <fullName evidence="2">Uncharacterized protein</fullName>
    </submittedName>
</protein>
<sequence length="108" mass="12945">MKFLTNKDVQYLDKLWEEAKSSDLQDWQLKNVRQSEISWRYWKIYNNASEFAIWQLPKDRKTEVKKLYDDMVSLGIKQIREGGEGQYLSNNPDLSENPREWTVEKNGI</sequence>
<proteinExistence type="predicted"/>
<gene>
    <name evidence="2" type="ORF">SDC9_162574</name>
</gene>
<reference evidence="2" key="1">
    <citation type="submission" date="2019-08" db="EMBL/GenBank/DDBJ databases">
        <authorList>
            <person name="Kucharzyk K."/>
            <person name="Murdoch R.W."/>
            <person name="Higgins S."/>
            <person name="Loffler F."/>
        </authorList>
    </citation>
    <scope>NUCLEOTIDE SEQUENCE</scope>
</reference>
<name>A0A645FT23_9ZZZZ</name>
<organism evidence="2">
    <name type="scientific">bioreactor metagenome</name>
    <dbReference type="NCBI Taxonomy" id="1076179"/>
    <lineage>
        <taxon>unclassified sequences</taxon>
        <taxon>metagenomes</taxon>
        <taxon>ecological metagenomes</taxon>
    </lineage>
</organism>
<feature type="region of interest" description="Disordered" evidence="1">
    <location>
        <begin position="83"/>
        <end position="108"/>
    </location>
</feature>
<feature type="compositionally biased region" description="Basic and acidic residues" evidence="1">
    <location>
        <begin position="96"/>
        <end position="108"/>
    </location>
</feature>